<dbReference type="Proteomes" id="UP001153069">
    <property type="component" value="Unassembled WGS sequence"/>
</dbReference>
<accession>A0A9N8HMX4</accession>
<dbReference type="AlphaFoldDB" id="A0A9N8HMX4"/>
<feature type="signal peptide" evidence="1">
    <location>
        <begin position="1"/>
        <end position="18"/>
    </location>
</feature>
<reference evidence="2" key="1">
    <citation type="submission" date="2020-06" db="EMBL/GenBank/DDBJ databases">
        <authorList>
            <consortium name="Plant Systems Biology data submission"/>
        </authorList>
    </citation>
    <scope>NUCLEOTIDE SEQUENCE</scope>
    <source>
        <strain evidence="2">D6</strain>
    </source>
</reference>
<comment type="caution">
    <text evidence="2">The sequence shown here is derived from an EMBL/GenBank/DDBJ whole genome shotgun (WGS) entry which is preliminary data.</text>
</comment>
<name>A0A9N8HMX4_9STRA</name>
<organism evidence="2 3">
    <name type="scientific">Seminavis robusta</name>
    <dbReference type="NCBI Taxonomy" id="568900"/>
    <lineage>
        <taxon>Eukaryota</taxon>
        <taxon>Sar</taxon>
        <taxon>Stramenopiles</taxon>
        <taxon>Ochrophyta</taxon>
        <taxon>Bacillariophyta</taxon>
        <taxon>Bacillariophyceae</taxon>
        <taxon>Bacillariophycidae</taxon>
        <taxon>Naviculales</taxon>
        <taxon>Naviculaceae</taxon>
        <taxon>Seminavis</taxon>
    </lineage>
</organism>
<dbReference type="EMBL" id="CAICTM010001156">
    <property type="protein sequence ID" value="CAB9521048.1"/>
    <property type="molecule type" value="Genomic_DNA"/>
</dbReference>
<evidence type="ECO:0000313" key="3">
    <source>
        <dbReference type="Proteomes" id="UP001153069"/>
    </source>
</evidence>
<keyword evidence="1" id="KW-0732">Signal</keyword>
<evidence type="ECO:0000256" key="1">
    <source>
        <dbReference type="SAM" id="SignalP"/>
    </source>
</evidence>
<sequence>MMRFWLLLLAAMMATATAQSQEELFLEQQQQQCPVTVGNTDELCASLLHRVPLGTPEDCDCYTFCNDELIQCGAFGEHRPFQCVGRIVAGCRQAQANFNTEELPTAQDTVVEKKKECAVTVNADNAVCGSFLDKTQDTTCDCYNYCNGKLIGCLNFGERNTFSCSGETVAGCLDSQRQFGALASGGVTTTRQLSGMIVALLMGTAVLAL</sequence>
<feature type="chain" id="PRO_5040359312" evidence="1">
    <location>
        <begin position="19"/>
        <end position="209"/>
    </location>
</feature>
<proteinExistence type="predicted"/>
<protein>
    <submittedName>
        <fullName evidence="2">Uncharacterized protein</fullName>
    </submittedName>
</protein>
<evidence type="ECO:0000313" key="2">
    <source>
        <dbReference type="EMBL" id="CAB9521048.1"/>
    </source>
</evidence>
<keyword evidence="3" id="KW-1185">Reference proteome</keyword>
<gene>
    <name evidence="2" type="ORF">SEMRO_1158_G247520.1</name>
</gene>